<dbReference type="Proteomes" id="UP000253324">
    <property type="component" value="Unassembled WGS sequence"/>
</dbReference>
<name>A0A368YRZ2_9HYPH</name>
<comment type="caution">
    <text evidence="2">The sequence shown here is derived from an EMBL/GenBank/DDBJ whole genome shotgun (WGS) entry which is preliminary data.</text>
</comment>
<gene>
    <name evidence="2" type="ORF">C7476_11270</name>
</gene>
<organism evidence="2 3">
    <name type="scientific">Phyllobacterium bourgognense</name>
    <dbReference type="NCBI Taxonomy" id="314236"/>
    <lineage>
        <taxon>Bacteria</taxon>
        <taxon>Pseudomonadati</taxon>
        <taxon>Pseudomonadota</taxon>
        <taxon>Alphaproteobacteria</taxon>
        <taxon>Hyphomicrobiales</taxon>
        <taxon>Phyllobacteriaceae</taxon>
        <taxon>Phyllobacterium</taxon>
    </lineage>
</organism>
<evidence type="ECO:0000256" key="1">
    <source>
        <dbReference type="SAM" id="Phobius"/>
    </source>
</evidence>
<keyword evidence="1" id="KW-0812">Transmembrane</keyword>
<keyword evidence="3" id="KW-1185">Reference proteome</keyword>
<dbReference type="AlphaFoldDB" id="A0A368YRZ2"/>
<accession>A0A368YRZ2</accession>
<keyword evidence="1" id="KW-1133">Transmembrane helix</keyword>
<dbReference type="EMBL" id="QPJM01000012">
    <property type="protein sequence ID" value="RCW80914.1"/>
    <property type="molecule type" value="Genomic_DNA"/>
</dbReference>
<reference evidence="2 3" key="1">
    <citation type="submission" date="2018-07" db="EMBL/GenBank/DDBJ databases">
        <title>Genomic Encyclopedia of Type Strains, Phase III (KMG-III): the genomes of soil and plant-associated and newly described type strains.</title>
        <authorList>
            <person name="Whitman W."/>
        </authorList>
    </citation>
    <scope>NUCLEOTIDE SEQUENCE [LARGE SCALE GENOMIC DNA]</scope>
    <source>
        <strain evidence="2 3">31-25a</strain>
    </source>
</reference>
<proteinExistence type="predicted"/>
<keyword evidence="1" id="KW-0472">Membrane</keyword>
<evidence type="ECO:0000313" key="2">
    <source>
        <dbReference type="EMBL" id="RCW80914.1"/>
    </source>
</evidence>
<protein>
    <submittedName>
        <fullName evidence="2">Uncharacterized protein</fullName>
    </submittedName>
</protein>
<sequence>MAVIIVQPANPPHGELVEPRMVFHAAILLWLNKTCSAYWYFFVLLPAKCAKKNSLHQFQPFRK</sequence>
<feature type="transmembrane region" description="Helical" evidence="1">
    <location>
        <begin position="21"/>
        <end position="45"/>
    </location>
</feature>
<evidence type="ECO:0000313" key="3">
    <source>
        <dbReference type="Proteomes" id="UP000253324"/>
    </source>
</evidence>